<dbReference type="GO" id="GO:0030435">
    <property type="term" value="P:sporulation resulting in formation of a cellular spore"/>
    <property type="evidence" value="ECO:0007669"/>
    <property type="project" value="UniProtKB-KW"/>
</dbReference>
<evidence type="ECO:0000256" key="1">
    <source>
        <dbReference type="ARBA" id="ARBA00007819"/>
    </source>
</evidence>
<dbReference type="STRING" id="333140.AWW68_13055"/>
<organism evidence="5 6">
    <name type="scientific">Roseivirga spongicola</name>
    <dbReference type="NCBI Taxonomy" id="333140"/>
    <lineage>
        <taxon>Bacteria</taxon>
        <taxon>Pseudomonadati</taxon>
        <taxon>Bacteroidota</taxon>
        <taxon>Cytophagia</taxon>
        <taxon>Cytophagales</taxon>
        <taxon>Roseivirgaceae</taxon>
        <taxon>Roseivirga</taxon>
    </lineage>
</organism>
<dbReference type="AlphaFoldDB" id="A0A150X4H3"/>
<gene>
    <name evidence="5" type="ORF">AWW68_13055</name>
</gene>
<dbReference type="EMBL" id="LRPC01000028">
    <property type="protein sequence ID" value="KYG73613.1"/>
    <property type="molecule type" value="Genomic_DNA"/>
</dbReference>
<dbReference type="InterPro" id="IPR008928">
    <property type="entry name" value="6-hairpin_glycosidase_sf"/>
</dbReference>
<comment type="similarity">
    <text evidence="1">Belongs to the delta endotoxin family.</text>
</comment>
<name>A0A150X4H3_9BACT</name>
<comment type="caution">
    <text evidence="5">The sequence shown here is derived from an EMBL/GenBank/DDBJ whole genome shotgun (WGS) entry which is preliminary data.</text>
</comment>
<dbReference type="Proteomes" id="UP000075606">
    <property type="component" value="Unassembled WGS sequence"/>
</dbReference>
<accession>A0A150X4H3</accession>
<sequence length="734" mass="82836">MATDPFEISTEFLKSFGDDFETFDHKGFLQAVIHIAADQAPGKSNKLIKYVVDLVFFPSSADKKKKSLWDQIEGKVSNMVDHKVDDAVQQALGELTASNLIKRIRNFGNLFRQLAFISNAREKRLHLIVLTSETNTMLAELNNVPPLHLLQVARLMQVLAVTHIAVLMELKAMEPHTYRHQAALNNMAILYSDSAASMFHRSMAWRRSMIASGKGEIHYRDGLEEQEVLKAKTKVITMTVYDRFAQGRWSPGLGTAVIIKETPRVPVDRGQVEFQDTKMAVYEALRSYDEKVQEEWTKTWNEALLNTTKSFMNLVDWDGRNREMAGLIERQPNNLIFPVVPSRSKYHSANSLERIDLFLEQQMDQFQLSGPRYVQTYRPPAPGFSTDHNMVFSRGDTYDTAMACIYFLVRDNLERAQALGDGLVQAMNHDPIGEGRIVAATVADRLIDPDMNFTTSIYVPDGGRRDIGNMSWAGIALTRLYHKTKVHRYLHAAETIGQWIITNCTKEDELQGFTGGEDHWGNPYHWRSVEHNVDCVSFFDNLWVLTGNDAWKNARERARTLVKGCFWQNTYYVTGTGIASDINHTVVPTDCQSWVSLARINPETDMSSLSFMIDAMTTKSKGFKGTKFALAGSEIQNEATAGAAMSLWFARQVSSSFEKVFDEYMESLVRQIKEAENSIGYGLVATPAKEAHTGEGLGWAYFNYLHVASTAWTGLALIGKDNEEANPYFKLSAI</sequence>
<dbReference type="RefSeq" id="WP_068222135.1">
    <property type="nucleotide sequence ID" value="NZ_LRPC01000028.1"/>
</dbReference>
<protein>
    <submittedName>
        <fullName evidence="5">Uncharacterized protein</fullName>
    </submittedName>
</protein>
<evidence type="ECO:0000256" key="3">
    <source>
        <dbReference type="ARBA" id="ARBA00022969"/>
    </source>
</evidence>
<dbReference type="SUPFAM" id="SSF48208">
    <property type="entry name" value="Six-hairpin glycosidases"/>
    <property type="match status" value="1"/>
</dbReference>
<dbReference type="Gene3D" id="1.20.190.10">
    <property type="entry name" value="Pesticidal crystal protein, N-terminal domain"/>
    <property type="match status" value="1"/>
</dbReference>
<keyword evidence="4" id="KW-0843">Virulence</keyword>
<keyword evidence="2" id="KW-0800">Toxin</keyword>
<evidence type="ECO:0000313" key="6">
    <source>
        <dbReference type="Proteomes" id="UP000075606"/>
    </source>
</evidence>
<dbReference type="GO" id="GO:0005975">
    <property type="term" value="P:carbohydrate metabolic process"/>
    <property type="evidence" value="ECO:0007669"/>
    <property type="project" value="InterPro"/>
</dbReference>
<keyword evidence="3" id="KW-0749">Sporulation</keyword>
<proteinExistence type="inferred from homology"/>
<keyword evidence="6" id="KW-1185">Reference proteome</keyword>
<dbReference type="OrthoDB" id="1171174at2"/>
<dbReference type="InterPro" id="IPR036716">
    <property type="entry name" value="Pest_crys_N_sf"/>
</dbReference>
<evidence type="ECO:0000313" key="5">
    <source>
        <dbReference type="EMBL" id="KYG73613.1"/>
    </source>
</evidence>
<reference evidence="5 6" key="1">
    <citation type="submission" date="2016-01" db="EMBL/GenBank/DDBJ databases">
        <title>Genome sequencing of Roseivirga spongicola UST030701-084.</title>
        <authorList>
            <person name="Selvaratnam C."/>
            <person name="Thevarajoo S."/>
            <person name="Goh K.M."/>
            <person name="Ee R."/>
            <person name="Chan K.-G."/>
            <person name="Chong C.S."/>
        </authorList>
    </citation>
    <scope>NUCLEOTIDE SEQUENCE [LARGE SCALE GENOMIC DNA]</scope>
    <source>
        <strain evidence="5 6">UST030701-084</strain>
    </source>
</reference>
<evidence type="ECO:0000256" key="4">
    <source>
        <dbReference type="ARBA" id="ARBA00023026"/>
    </source>
</evidence>
<evidence type="ECO:0000256" key="2">
    <source>
        <dbReference type="ARBA" id="ARBA00022656"/>
    </source>
</evidence>
<dbReference type="GO" id="GO:0090729">
    <property type="term" value="F:toxin activity"/>
    <property type="evidence" value="ECO:0007669"/>
    <property type="project" value="UniProtKB-KW"/>
</dbReference>